<feature type="region of interest" description="Disordered" evidence="3">
    <location>
        <begin position="176"/>
        <end position="203"/>
    </location>
</feature>
<feature type="domain" description="Peptidase S26" evidence="5">
    <location>
        <begin position="7"/>
        <end position="163"/>
    </location>
</feature>
<name>A0A421BKM1_9RHOB</name>
<dbReference type="InterPro" id="IPR019533">
    <property type="entry name" value="Peptidase_S26"/>
</dbReference>
<evidence type="ECO:0000256" key="2">
    <source>
        <dbReference type="ARBA" id="ARBA00029906"/>
    </source>
</evidence>
<dbReference type="Gene3D" id="2.10.109.10">
    <property type="entry name" value="Umud Fragment, subunit A"/>
    <property type="match status" value="1"/>
</dbReference>
<sequence length="203" mass="21914">MKRHRLTLLVAAAAVSLLAAPAVFSWSPRLVWNASASAPIGLYLARSPGRIERDQWVAVRPPEGLAVFLDERGYLPRGVPLIKRVLALPGTEVCRTGDAITVGGAFQGQAQARDRRGRALPVWQGCQVIPDGRIFLMNPAAPDSLDGRYFGPLPASAVTARLIPLWTDAGHGAGFTWRTDGPPTSISPQFHPSRKDQAHATDR</sequence>
<comment type="caution">
    <text evidence="6">The sequence shown here is derived from an EMBL/GenBank/DDBJ whole genome shotgun (WGS) entry which is preliminary data.</text>
</comment>
<evidence type="ECO:0000256" key="4">
    <source>
        <dbReference type="SAM" id="SignalP"/>
    </source>
</evidence>
<proteinExistence type="predicted"/>
<dbReference type="InterPro" id="IPR036286">
    <property type="entry name" value="LexA/Signal_pep-like_sf"/>
</dbReference>
<protein>
    <recommendedName>
        <fullName evidence="1">Signal peptidase I</fullName>
    </recommendedName>
    <alternativeName>
        <fullName evidence="2">Leader peptidase I</fullName>
    </alternativeName>
</protein>
<evidence type="ECO:0000313" key="7">
    <source>
        <dbReference type="Proteomes" id="UP000279673"/>
    </source>
</evidence>
<feature type="signal peptide" evidence="4">
    <location>
        <begin position="1"/>
        <end position="19"/>
    </location>
</feature>
<accession>A0A421BKM1</accession>
<dbReference type="RefSeq" id="WP_121534605.1">
    <property type="nucleotide sequence ID" value="NZ_RCHI01000018.1"/>
</dbReference>
<dbReference type="PRINTS" id="PR00727">
    <property type="entry name" value="LEADERPTASE"/>
</dbReference>
<dbReference type="GO" id="GO:0004252">
    <property type="term" value="F:serine-type endopeptidase activity"/>
    <property type="evidence" value="ECO:0007669"/>
    <property type="project" value="InterPro"/>
</dbReference>
<dbReference type="Proteomes" id="UP000279673">
    <property type="component" value="Unassembled WGS sequence"/>
</dbReference>
<evidence type="ECO:0000256" key="1">
    <source>
        <dbReference type="ARBA" id="ARBA00019232"/>
    </source>
</evidence>
<reference evidence="6 7" key="1">
    <citation type="submission" date="2018-10" db="EMBL/GenBank/DDBJ databases">
        <title>Rhodobacter sp . BO-81.</title>
        <authorList>
            <person name="Im W.T."/>
        </authorList>
    </citation>
    <scope>NUCLEOTIDE SEQUENCE [LARGE SCALE GENOMIC DNA]</scope>
    <source>
        <strain evidence="6 7">BO-81</strain>
    </source>
</reference>
<feature type="chain" id="PRO_5019521880" description="Signal peptidase I" evidence="4">
    <location>
        <begin position="20"/>
        <end position="203"/>
    </location>
</feature>
<keyword evidence="4" id="KW-0732">Signal</keyword>
<evidence type="ECO:0000256" key="3">
    <source>
        <dbReference type="SAM" id="MobiDB-lite"/>
    </source>
</evidence>
<dbReference type="SUPFAM" id="SSF51306">
    <property type="entry name" value="LexA/Signal peptidase"/>
    <property type="match status" value="1"/>
</dbReference>
<gene>
    <name evidence="6" type="ORF">DYS74_15605</name>
</gene>
<keyword evidence="7" id="KW-1185">Reference proteome</keyword>
<dbReference type="GO" id="GO:0006465">
    <property type="term" value="P:signal peptide processing"/>
    <property type="evidence" value="ECO:0007669"/>
    <property type="project" value="InterPro"/>
</dbReference>
<evidence type="ECO:0000313" key="6">
    <source>
        <dbReference type="EMBL" id="RLL62898.1"/>
    </source>
</evidence>
<dbReference type="GO" id="GO:0016020">
    <property type="term" value="C:membrane"/>
    <property type="evidence" value="ECO:0007669"/>
    <property type="project" value="InterPro"/>
</dbReference>
<dbReference type="AlphaFoldDB" id="A0A421BKM1"/>
<feature type="compositionally biased region" description="Basic and acidic residues" evidence="3">
    <location>
        <begin position="193"/>
        <end position="203"/>
    </location>
</feature>
<dbReference type="Pfam" id="PF10502">
    <property type="entry name" value="Peptidase_S26"/>
    <property type="match status" value="1"/>
</dbReference>
<organism evidence="6 7">
    <name type="scientific">Paenirhodobacter hankyongi</name>
    <dbReference type="NCBI Taxonomy" id="2294033"/>
    <lineage>
        <taxon>Bacteria</taxon>
        <taxon>Pseudomonadati</taxon>
        <taxon>Pseudomonadota</taxon>
        <taxon>Alphaproteobacteria</taxon>
        <taxon>Rhodobacterales</taxon>
        <taxon>Rhodobacter group</taxon>
        <taxon>Paenirhodobacter</taxon>
    </lineage>
</organism>
<dbReference type="InterPro" id="IPR000223">
    <property type="entry name" value="Pept_S26A_signal_pept_1"/>
</dbReference>
<evidence type="ECO:0000259" key="5">
    <source>
        <dbReference type="Pfam" id="PF10502"/>
    </source>
</evidence>
<dbReference type="EMBL" id="RCHI01000018">
    <property type="protein sequence ID" value="RLL62898.1"/>
    <property type="molecule type" value="Genomic_DNA"/>
</dbReference>